<dbReference type="Gene3D" id="2.40.330.10">
    <property type="entry name" value="DNA-binding pseudobarrel domain"/>
    <property type="match status" value="1"/>
</dbReference>
<keyword evidence="4" id="KW-0804">Transcription</keyword>
<feature type="region of interest" description="Disordered" evidence="6">
    <location>
        <begin position="95"/>
        <end position="139"/>
    </location>
</feature>
<dbReference type="SMART" id="SM01019">
    <property type="entry name" value="B3"/>
    <property type="match status" value="1"/>
</dbReference>
<dbReference type="Pfam" id="PF02362">
    <property type="entry name" value="B3"/>
    <property type="match status" value="1"/>
</dbReference>
<evidence type="ECO:0000313" key="8">
    <source>
        <dbReference type="EMBL" id="KAK1291182.1"/>
    </source>
</evidence>
<dbReference type="Proteomes" id="UP001180020">
    <property type="component" value="Unassembled WGS sequence"/>
</dbReference>
<name>A0AAV9CR35_ACOCL</name>
<sequence length="478" mass="54156">MMASRRSSRLKLKSWSSKTPNVDNFALIDIKSDDDECTAEKVNNHTDARAKDDMLQAVCFNGHSPKSPQESLPKIKLKGHQNEESLENEVDAHTLGTGRRKRSLAEGKSIQNTINFKKKKKVGHMSIKSGDSGPHKLKKDQSLCPPLMRGDNLLVPQESNHIMTTCRLKSSKLNIYNEEVSPIQSGGMNSDPHSSLADDVRSATSLAMVASERDHKPVQNYVIETSEQAEVIKSHCINSKKETGEQMIDNEDQQHPLKEEKVLRRSPRLNAVQTNVQDKQLMLIEYQQPLEEKTALRRSLRLKSIQDGKLLEQDDAKQVSSAGNIHSYVEEEPVIVSVPVAKKLSYSKVLVSQRRSVTSKEKDRALQKAKNFTSKKPFFTVVMRPSYVYKAFFMYIPFNFVKKYISSETQDIILSDSNRRKWSVKCRVRGAAAGLGKGWSVFVEENKLEEGDVCVFELVKKKKVELKVSIFRVIKPRK</sequence>
<evidence type="ECO:0000256" key="5">
    <source>
        <dbReference type="ARBA" id="ARBA00023242"/>
    </source>
</evidence>
<dbReference type="CDD" id="cd10017">
    <property type="entry name" value="B3_DNA"/>
    <property type="match status" value="1"/>
</dbReference>
<evidence type="ECO:0000256" key="3">
    <source>
        <dbReference type="ARBA" id="ARBA00023125"/>
    </source>
</evidence>
<evidence type="ECO:0000259" key="7">
    <source>
        <dbReference type="PROSITE" id="PS50863"/>
    </source>
</evidence>
<keyword evidence="2" id="KW-0805">Transcription regulation</keyword>
<reference evidence="8" key="2">
    <citation type="submission" date="2023-06" db="EMBL/GenBank/DDBJ databases">
        <authorList>
            <person name="Ma L."/>
            <person name="Liu K.-W."/>
            <person name="Li Z."/>
            <person name="Hsiao Y.-Y."/>
            <person name="Qi Y."/>
            <person name="Fu T."/>
            <person name="Tang G."/>
            <person name="Zhang D."/>
            <person name="Sun W.-H."/>
            <person name="Liu D.-K."/>
            <person name="Li Y."/>
            <person name="Chen G.-Z."/>
            <person name="Liu X.-D."/>
            <person name="Liao X.-Y."/>
            <person name="Jiang Y.-T."/>
            <person name="Yu X."/>
            <person name="Hao Y."/>
            <person name="Huang J."/>
            <person name="Zhao X.-W."/>
            <person name="Ke S."/>
            <person name="Chen Y.-Y."/>
            <person name="Wu W.-L."/>
            <person name="Hsu J.-L."/>
            <person name="Lin Y.-F."/>
            <person name="Huang M.-D."/>
            <person name="Li C.-Y."/>
            <person name="Huang L."/>
            <person name="Wang Z.-W."/>
            <person name="Zhao X."/>
            <person name="Zhong W.-Y."/>
            <person name="Peng D.-H."/>
            <person name="Ahmad S."/>
            <person name="Lan S."/>
            <person name="Zhang J.-S."/>
            <person name="Tsai W.-C."/>
            <person name="Van De Peer Y."/>
            <person name="Liu Z.-J."/>
        </authorList>
    </citation>
    <scope>NUCLEOTIDE SEQUENCE</scope>
    <source>
        <strain evidence="8">CP</strain>
        <tissue evidence="8">Leaves</tissue>
    </source>
</reference>
<dbReference type="GO" id="GO:0003677">
    <property type="term" value="F:DNA binding"/>
    <property type="evidence" value="ECO:0007669"/>
    <property type="project" value="UniProtKB-KW"/>
</dbReference>
<keyword evidence="5" id="KW-0539">Nucleus</keyword>
<dbReference type="EMBL" id="JAUJYO010000017">
    <property type="protein sequence ID" value="KAK1291182.1"/>
    <property type="molecule type" value="Genomic_DNA"/>
</dbReference>
<dbReference type="SUPFAM" id="SSF101936">
    <property type="entry name" value="DNA-binding pseudobarrel domain"/>
    <property type="match status" value="1"/>
</dbReference>
<feature type="domain" description="TF-B3" evidence="7">
    <location>
        <begin position="379"/>
        <end position="474"/>
    </location>
</feature>
<dbReference type="PANTHER" id="PTHR31391">
    <property type="entry name" value="B3 DOMAIN-CONTAINING PROTEIN OS11G0197600-RELATED"/>
    <property type="match status" value="1"/>
</dbReference>
<gene>
    <name evidence="8" type="ORF">QJS10_CPB17g02550</name>
</gene>
<comment type="caution">
    <text evidence="8">The sequence shown here is derived from an EMBL/GenBank/DDBJ whole genome shotgun (WGS) entry which is preliminary data.</text>
</comment>
<dbReference type="InterPro" id="IPR003340">
    <property type="entry name" value="B3_DNA-bd"/>
</dbReference>
<keyword evidence="9" id="KW-1185">Reference proteome</keyword>
<dbReference type="GO" id="GO:0005634">
    <property type="term" value="C:nucleus"/>
    <property type="evidence" value="ECO:0007669"/>
    <property type="project" value="UniProtKB-SubCell"/>
</dbReference>
<dbReference type="AlphaFoldDB" id="A0AAV9CR35"/>
<accession>A0AAV9CR35</accession>
<organism evidence="8 9">
    <name type="scientific">Acorus calamus</name>
    <name type="common">Sweet flag</name>
    <dbReference type="NCBI Taxonomy" id="4465"/>
    <lineage>
        <taxon>Eukaryota</taxon>
        <taxon>Viridiplantae</taxon>
        <taxon>Streptophyta</taxon>
        <taxon>Embryophyta</taxon>
        <taxon>Tracheophyta</taxon>
        <taxon>Spermatophyta</taxon>
        <taxon>Magnoliopsida</taxon>
        <taxon>Liliopsida</taxon>
        <taxon>Acoraceae</taxon>
        <taxon>Acorus</taxon>
    </lineage>
</organism>
<dbReference type="InterPro" id="IPR044837">
    <property type="entry name" value="REM16-like"/>
</dbReference>
<dbReference type="PROSITE" id="PS50863">
    <property type="entry name" value="B3"/>
    <property type="match status" value="1"/>
</dbReference>
<evidence type="ECO:0000256" key="4">
    <source>
        <dbReference type="ARBA" id="ARBA00023163"/>
    </source>
</evidence>
<reference evidence="8" key="1">
    <citation type="journal article" date="2023" name="Nat. Commun.">
        <title>Diploid and tetraploid genomes of Acorus and the evolution of monocots.</title>
        <authorList>
            <person name="Ma L."/>
            <person name="Liu K.W."/>
            <person name="Li Z."/>
            <person name="Hsiao Y.Y."/>
            <person name="Qi Y."/>
            <person name="Fu T."/>
            <person name="Tang G.D."/>
            <person name="Zhang D."/>
            <person name="Sun W.H."/>
            <person name="Liu D.K."/>
            <person name="Li Y."/>
            <person name="Chen G.Z."/>
            <person name="Liu X.D."/>
            <person name="Liao X.Y."/>
            <person name="Jiang Y.T."/>
            <person name="Yu X."/>
            <person name="Hao Y."/>
            <person name="Huang J."/>
            <person name="Zhao X.W."/>
            <person name="Ke S."/>
            <person name="Chen Y.Y."/>
            <person name="Wu W.L."/>
            <person name="Hsu J.L."/>
            <person name="Lin Y.F."/>
            <person name="Huang M.D."/>
            <person name="Li C.Y."/>
            <person name="Huang L."/>
            <person name="Wang Z.W."/>
            <person name="Zhao X."/>
            <person name="Zhong W.Y."/>
            <person name="Peng D.H."/>
            <person name="Ahmad S."/>
            <person name="Lan S."/>
            <person name="Zhang J.S."/>
            <person name="Tsai W.C."/>
            <person name="Van de Peer Y."/>
            <person name="Liu Z.J."/>
        </authorList>
    </citation>
    <scope>NUCLEOTIDE SEQUENCE</scope>
    <source>
        <strain evidence="8">CP</strain>
    </source>
</reference>
<evidence type="ECO:0000256" key="1">
    <source>
        <dbReference type="ARBA" id="ARBA00004123"/>
    </source>
</evidence>
<evidence type="ECO:0000256" key="2">
    <source>
        <dbReference type="ARBA" id="ARBA00023015"/>
    </source>
</evidence>
<protein>
    <recommendedName>
        <fullName evidence="7">TF-B3 domain-containing protein</fullName>
    </recommendedName>
</protein>
<keyword evidence="3" id="KW-0238">DNA-binding</keyword>
<dbReference type="InterPro" id="IPR015300">
    <property type="entry name" value="DNA-bd_pseudobarrel_sf"/>
</dbReference>
<proteinExistence type="predicted"/>
<evidence type="ECO:0000256" key="6">
    <source>
        <dbReference type="SAM" id="MobiDB-lite"/>
    </source>
</evidence>
<comment type="subcellular location">
    <subcellularLocation>
        <location evidence="1">Nucleus</location>
    </subcellularLocation>
</comment>
<dbReference type="PANTHER" id="PTHR31391:SF155">
    <property type="entry name" value="B3 DOMAIN-CONTAINING PROTEIN OS11G0197600"/>
    <property type="match status" value="1"/>
</dbReference>
<evidence type="ECO:0000313" key="9">
    <source>
        <dbReference type="Proteomes" id="UP001180020"/>
    </source>
</evidence>